<name>A0ACC1LG90_9FUNG</name>
<reference evidence="1" key="1">
    <citation type="submission" date="2022-07" db="EMBL/GenBank/DDBJ databases">
        <title>Phylogenomic reconstructions and comparative analyses of Kickxellomycotina fungi.</title>
        <authorList>
            <person name="Reynolds N.K."/>
            <person name="Stajich J.E."/>
            <person name="Barry K."/>
            <person name="Grigoriev I.V."/>
            <person name="Crous P."/>
            <person name="Smith M.E."/>
        </authorList>
    </citation>
    <scope>NUCLEOTIDE SEQUENCE</scope>
    <source>
        <strain evidence="1">CBS 102833</strain>
    </source>
</reference>
<protein>
    <submittedName>
        <fullName evidence="1">Uncharacterized protein</fullName>
    </submittedName>
</protein>
<evidence type="ECO:0000313" key="1">
    <source>
        <dbReference type="EMBL" id="KAJ2807035.1"/>
    </source>
</evidence>
<feature type="non-terminal residue" evidence="1">
    <location>
        <position position="1"/>
    </location>
</feature>
<feature type="non-terminal residue" evidence="1">
    <location>
        <position position="61"/>
    </location>
</feature>
<dbReference type="Proteomes" id="UP001140096">
    <property type="component" value="Unassembled WGS sequence"/>
</dbReference>
<comment type="caution">
    <text evidence="1">The sequence shown here is derived from an EMBL/GenBank/DDBJ whole genome shotgun (WGS) entry which is preliminary data.</text>
</comment>
<dbReference type="EMBL" id="JANBUP010001257">
    <property type="protein sequence ID" value="KAJ2807035.1"/>
    <property type="molecule type" value="Genomic_DNA"/>
</dbReference>
<evidence type="ECO:0000313" key="2">
    <source>
        <dbReference type="Proteomes" id="UP001140096"/>
    </source>
</evidence>
<sequence length="61" mass="6892">LLNAGTKAHVVRCLYDMLGIRGLSLVMLGKRRPLTIEDIRDSAAEEEFFQKCKHISNDCSK</sequence>
<organism evidence="1 2">
    <name type="scientific">Coemansia furcata</name>
    <dbReference type="NCBI Taxonomy" id="417177"/>
    <lineage>
        <taxon>Eukaryota</taxon>
        <taxon>Fungi</taxon>
        <taxon>Fungi incertae sedis</taxon>
        <taxon>Zoopagomycota</taxon>
        <taxon>Kickxellomycotina</taxon>
        <taxon>Kickxellomycetes</taxon>
        <taxon>Kickxellales</taxon>
        <taxon>Kickxellaceae</taxon>
        <taxon>Coemansia</taxon>
    </lineage>
</organism>
<proteinExistence type="predicted"/>
<accession>A0ACC1LG90</accession>
<keyword evidence="2" id="KW-1185">Reference proteome</keyword>
<gene>
    <name evidence="1" type="ORF">H4S07_003672</name>
</gene>